<evidence type="ECO:0000313" key="4">
    <source>
        <dbReference type="EMBL" id="KAG9445181.1"/>
    </source>
</evidence>
<feature type="chain" id="PRO_5043496346" description="Pentatricopeptide repeat-containing protein" evidence="3">
    <location>
        <begin position="19"/>
        <end position="475"/>
    </location>
</feature>
<sequence length="475" mass="53270">MSLTLSLPALSLLDGCAATGEIQQIHALTIKTGVFHQEPSRISAKIIQSCFSTRRPVAADLEYALSLFNRFLRDNDNASFFYNNLIRSHTQRHLYEDALVLFYDMLCCSPHFLPDNFTFPSVLKSCAQLSSLEEGKQIHGLILKTGIAHGDQFVGSSLIHVNALPDEALRLFLHFLLLGLNPDESTLVSGASAISALGLLNLAKGVHGYIIRHRFCLSGVLGTTLIDMHSNCGDIKTAYKIFESLPNKTVEHWTAMIFGFANHGNPKFSLQLFSRMQNSGVEPNYITFLGVLSACNHGGLVVEGLKHFNLMRRIYRINPGIEHYGCLVDLLGRMGHIEEAKMVVESMPMKPGVVIWASLLSACRIHGATETAEFAAQKLIEQEPGYAGSYVLMSDIYARLDRWEDFGRMRKLVEERGLVRYPGLSWIEVDGAVHRFAVGDKYHHRSKEIYRMLEKLEYHLKEHSIEHASKMHTGR</sequence>
<dbReference type="NCBIfam" id="TIGR00756">
    <property type="entry name" value="PPR"/>
    <property type="match status" value="1"/>
</dbReference>
<dbReference type="AlphaFoldDB" id="A0AAV7EBG7"/>
<dbReference type="InterPro" id="IPR011990">
    <property type="entry name" value="TPR-like_helical_dom_sf"/>
</dbReference>
<keyword evidence="3" id="KW-0732">Signal</keyword>
<gene>
    <name evidence="4" type="ORF">H6P81_016521</name>
</gene>
<accession>A0AAV7EBG7</accession>
<keyword evidence="5" id="KW-1185">Reference proteome</keyword>
<name>A0AAV7EBG7_ARIFI</name>
<organism evidence="4 5">
    <name type="scientific">Aristolochia fimbriata</name>
    <name type="common">White veined hardy Dutchman's pipe vine</name>
    <dbReference type="NCBI Taxonomy" id="158543"/>
    <lineage>
        <taxon>Eukaryota</taxon>
        <taxon>Viridiplantae</taxon>
        <taxon>Streptophyta</taxon>
        <taxon>Embryophyta</taxon>
        <taxon>Tracheophyta</taxon>
        <taxon>Spermatophyta</taxon>
        <taxon>Magnoliopsida</taxon>
        <taxon>Magnoliidae</taxon>
        <taxon>Piperales</taxon>
        <taxon>Aristolochiaceae</taxon>
        <taxon>Aristolochia</taxon>
    </lineage>
</organism>
<dbReference type="EMBL" id="JAINDJ010000006">
    <property type="protein sequence ID" value="KAG9445181.1"/>
    <property type="molecule type" value="Genomic_DNA"/>
</dbReference>
<dbReference type="InterPro" id="IPR002885">
    <property type="entry name" value="PPR_rpt"/>
</dbReference>
<reference evidence="4 5" key="1">
    <citation type="submission" date="2021-07" db="EMBL/GenBank/DDBJ databases">
        <title>The Aristolochia fimbriata genome: insights into angiosperm evolution, floral development and chemical biosynthesis.</title>
        <authorList>
            <person name="Jiao Y."/>
        </authorList>
    </citation>
    <scope>NUCLEOTIDE SEQUENCE [LARGE SCALE GENOMIC DNA]</scope>
    <source>
        <strain evidence="4">IBCAS-2021</strain>
        <tissue evidence="4">Leaf</tissue>
    </source>
</reference>
<keyword evidence="1" id="KW-0677">Repeat</keyword>
<dbReference type="GO" id="GO:0016556">
    <property type="term" value="P:mRNA modification"/>
    <property type="evidence" value="ECO:0007669"/>
    <property type="project" value="UniProtKB-ARBA"/>
</dbReference>
<dbReference type="Gene3D" id="1.25.40.10">
    <property type="entry name" value="Tetratricopeptide repeat domain"/>
    <property type="match status" value="2"/>
</dbReference>
<evidence type="ECO:0008006" key="6">
    <source>
        <dbReference type="Google" id="ProtNLM"/>
    </source>
</evidence>
<evidence type="ECO:0000313" key="5">
    <source>
        <dbReference type="Proteomes" id="UP000825729"/>
    </source>
</evidence>
<evidence type="ECO:0000256" key="2">
    <source>
        <dbReference type="PROSITE-ProRule" id="PRU00708"/>
    </source>
</evidence>
<dbReference type="GO" id="GO:0005737">
    <property type="term" value="C:cytoplasm"/>
    <property type="evidence" value="ECO:0007669"/>
    <property type="project" value="UniProtKB-ARBA"/>
</dbReference>
<dbReference type="GO" id="GO:0003723">
    <property type="term" value="F:RNA binding"/>
    <property type="evidence" value="ECO:0007669"/>
    <property type="project" value="InterPro"/>
</dbReference>
<dbReference type="InterPro" id="IPR046848">
    <property type="entry name" value="E_motif"/>
</dbReference>
<dbReference type="Pfam" id="PF01535">
    <property type="entry name" value="PPR"/>
    <property type="match status" value="4"/>
</dbReference>
<dbReference type="PROSITE" id="PS51375">
    <property type="entry name" value="PPR"/>
    <property type="match status" value="1"/>
</dbReference>
<dbReference type="InterPro" id="IPR046960">
    <property type="entry name" value="PPR_At4g14850-like_plant"/>
</dbReference>
<evidence type="ECO:0000256" key="3">
    <source>
        <dbReference type="SAM" id="SignalP"/>
    </source>
</evidence>
<dbReference type="FunFam" id="1.25.40.10:FF:000277">
    <property type="entry name" value="Pentatricopeptide repeat-containing protein, mitochondrial"/>
    <property type="match status" value="1"/>
</dbReference>
<evidence type="ECO:0000256" key="1">
    <source>
        <dbReference type="ARBA" id="ARBA00022737"/>
    </source>
</evidence>
<proteinExistence type="predicted"/>
<dbReference type="SUPFAM" id="SSF48452">
    <property type="entry name" value="TPR-like"/>
    <property type="match status" value="1"/>
</dbReference>
<comment type="caution">
    <text evidence="4">The sequence shown here is derived from an EMBL/GenBank/DDBJ whole genome shotgun (WGS) entry which is preliminary data.</text>
</comment>
<protein>
    <recommendedName>
        <fullName evidence="6">Pentatricopeptide repeat-containing protein</fullName>
    </recommendedName>
</protein>
<feature type="repeat" description="PPR" evidence="2">
    <location>
        <begin position="249"/>
        <end position="283"/>
    </location>
</feature>
<dbReference type="PANTHER" id="PTHR47926:SF436">
    <property type="entry name" value="PENTATRICOPEPTIDE REPEAT-CONTAINING PROTEIN ELI1, CHLOROPLASTIC-LIKE ISOFORM X2"/>
    <property type="match status" value="1"/>
</dbReference>
<dbReference type="Pfam" id="PF20431">
    <property type="entry name" value="E_motif"/>
    <property type="match status" value="1"/>
</dbReference>
<dbReference type="Proteomes" id="UP000825729">
    <property type="component" value="Unassembled WGS sequence"/>
</dbReference>
<dbReference type="PANTHER" id="PTHR47926">
    <property type="entry name" value="PENTATRICOPEPTIDE REPEAT-CONTAINING PROTEIN"/>
    <property type="match status" value="1"/>
</dbReference>
<feature type="signal peptide" evidence="3">
    <location>
        <begin position="1"/>
        <end position="18"/>
    </location>
</feature>